<keyword evidence="2" id="KW-1185">Reference proteome</keyword>
<reference evidence="1" key="1">
    <citation type="journal article" date="2014" name="Int. J. Syst. Evol. Microbiol.">
        <title>Complete genome sequence of Corynebacterium casei LMG S-19264T (=DSM 44701T), isolated from a smear-ripened cheese.</title>
        <authorList>
            <consortium name="US DOE Joint Genome Institute (JGI-PGF)"/>
            <person name="Walter F."/>
            <person name="Albersmeier A."/>
            <person name="Kalinowski J."/>
            <person name="Ruckert C."/>
        </authorList>
    </citation>
    <scope>NUCLEOTIDE SEQUENCE</scope>
    <source>
        <strain evidence="1">NBRC 103034</strain>
    </source>
</reference>
<dbReference type="AlphaFoldDB" id="A0AA37S5T7"/>
<organism evidence="1 2">
    <name type="scientific">Pseudoalteromonas tetraodonis GFC</name>
    <dbReference type="NCBI Taxonomy" id="1315271"/>
    <lineage>
        <taxon>Bacteria</taxon>
        <taxon>Pseudomonadati</taxon>
        <taxon>Pseudomonadota</taxon>
        <taxon>Gammaproteobacteria</taxon>
        <taxon>Alteromonadales</taxon>
        <taxon>Pseudoalteromonadaceae</taxon>
        <taxon>Pseudoalteromonas</taxon>
    </lineage>
</organism>
<sequence>MACINIKNLTLQDVASFTLKNNPSKQFKEKWGDEYFSRAMSLWRGVKECYSKSKECNFTTQELLFAMNYEYAVAPYSSENNNAIEFYRWCFENLNKIKDR</sequence>
<dbReference type="Proteomes" id="UP001161408">
    <property type="component" value="Unassembled WGS sequence"/>
</dbReference>
<dbReference type="RefSeq" id="WP_013462981.1">
    <property type="nucleotide sequence ID" value="NZ_BJXY01000008.1"/>
</dbReference>
<protein>
    <submittedName>
        <fullName evidence="1">Uncharacterized protein</fullName>
    </submittedName>
</protein>
<proteinExistence type="predicted"/>
<reference evidence="1" key="2">
    <citation type="submission" date="2023-01" db="EMBL/GenBank/DDBJ databases">
        <title>Draft genome sequence of Pseudoalteromonas tetraodonis strain NBRC 103034.</title>
        <authorList>
            <person name="Sun Q."/>
            <person name="Mori K."/>
        </authorList>
    </citation>
    <scope>NUCLEOTIDE SEQUENCE</scope>
    <source>
        <strain evidence="1">NBRC 103034</strain>
    </source>
</reference>
<gene>
    <name evidence="1" type="ORF">GCM10007914_29420</name>
</gene>
<evidence type="ECO:0000313" key="2">
    <source>
        <dbReference type="Proteomes" id="UP001161408"/>
    </source>
</evidence>
<evidence type="ECO:0000313" key="1">
    <source>
        <dbReference type="EMBL" id="GLQ04061.1"/>
    </source>
</evidence>
<comment type="caution">
    <text evidence="1">The sequence shown here is derived from an EMBL/GenBank/DDBJ whole genome shotgun (WGS) entry which is preliminary data.</text>
</comment>
<accession>A0AA37S5T7</accession>
<name>A0AA37S5T7_9GAMM</name>
<dbReference type="EMBL" id="BSNE01000020">
    <property type="protein sequence ID" value="GLQ04061.1"/>
    <property type="molecule type" value="Genomic_DNA"/>
</dbReference>
<dbReference type="GeneID" id="99694982"/>